<evidence type="ECO:0000313" key="5">
    <source>
        <dbReference type="Proteomes" id="UP000515211"/>
    </source>
</evidence>
<feature type="domain" description="Integrase catalytic" evidence="4">
    <location>
        <begin position="1418"/>
        <end position="1577"/>
    </location>
</feature>
<reference evidence="5" key="1">
    <citation type="journal article" date="2016" name="Nat. Genet.">
        <title>The genome sequences of Arachis duranensis and Arachis ipaensis, the diploid ancestors of cultivated peanut.</title>
        <authorList>
            <person name="Bertioli D.J."/>
            <person name="Cannon S.B."/>
            <person name="Froenicke L."/>
            <person name="Huang G."/>
            <person name="Farmer A.D."/>
            <person name="Cannon E.K."/>
            <person name="Liu X."/>
            <person name="Gao D."/>
            <person name="Clevenger J."/>
            <person name="Dash S."/>
            <person name="Ren L."/>
            <person name="Moretzsohn M.C."/>
            <person name="Shirasawa K."/>
            <person name="Huang W."/>
            <person name="Vidigal B."/>
            <person name="Abernathy B."/>
            <person name="Chu Y."/>
            <person name="Niederhuth C.E."/>
            <person name="Umale P."/>
            <person name="Araujo A.C."/>
            <person name="Kozik A."/>
            <person name="Kim K.D."/>
            <person name="Burow M.D."/>
            <person name="Varshney R.K."/>
            <person name="Wang X."/>
            <person name="Zhang X."/>
            <person name="Barkley N."/>
            <person name="Guimaraes P.M."/>
            <person name="Isobe S."/>
            <person name="Guo B."/>
            <person name="Liao B."/>
            <person name="Stalker H.T."/>
            <person name="Schmitz R.J."/>
            <person name="Scheffler B.E."/>
            <person name="Leal-Bertioli S.C."/>
            <person name="Xun X."/>
            <person name="Jackson S.A."/>
            <person name="Michelmore R."/>
            <person name="Ozias-Akins P."/>
        </authorList>
    </citation>
    <scope>NUCLEOTIDE SEQUENCE [LARGE SCALE GENOMIC DNA]</scope>
    <source>
        <strain evidence="5">cv. V14167</strain>
    </source>
</reference>
<evidence type="ECO:0000313" key="6">
    <source>
        <dbReference type="RefSeq" id="XP_015960718.1"/>
    </source>
</evidence>
<feature type="compositionally biased region" description="Basic and acidic residues" evidence="2">
    <location>
        <begin position="357"/>
        <end position="383"/>
    </location>
</feature>
<feature type="compositionally biased region" description="Basic and acidic residues" evidence="2">
    <location>
        <begin position="242"/>
        <end position="270"/>
    </location>
</feature>
<dbReference type="KEGG" id="adu:107484683"/>
<dbReference type="RefSeq" id="XP_015960718.1">
    <property type="nucleotide sequence ID" value="XM_016105232.1"/>
</dbReference>
<dbReference type="PROSITE" id="PS50994">
    <property type="entry name" value="INTEGRASE"/>
    <property type="match status" value="1"/>
</dbReference>
<dbReference type="CDD" id="cd09279">
    <property type="entry name" value="RNase_HI_like"/>
    <property type="match status" value="1"/>
</dbReference>
<dbReference type="InterPro" id="IPR005162">
    <property type="entry name" value="Retrotrans_gag_dom"/>
</dbReference>
<dbReference type="PROSITE" id="PS50879">
    <property type="entry name" value="RNASE_H_1"/>
    <property type="match status" value="1"/>
</dbReference>
<evidence type="ECO:0000259" key="4">
    <source>
        <dbReference type="PROSITE" id="PS50994"/>
    </source>
</evidence>
<dbReference type="InterPro" id="IPR043502">
    <property type="entry name" value="DNA/RNA_pol_sf"/>
</dbReference>
<dbReference type="Gene3D" id="3.10.20.370">
    <property type="match status" value="1"/>
</dbReference>
<dbReference type="Pfam" id="PF03732">
    <property type="entry name" value="Retrotrans_gag"/>
    <property type="match status" value="1"/>
</dbReference>
<dbReference type="SUPFAM" id="SSF53098">
    <property type="entry name" value="Ribonuclease H-like"/>
    <property type="match status" value="2"/>
</dbReference>
<protein>
    <submittedName>
        <fullName evidence="6">Uncharacterized protein LOC107484683</fullName>
    </submittedName>
</protein>
<reference evidence="6" key="2">
    <citation type="submission" date="2025-08" db="UniProtKB">
        <authorList>
            <consortium name="RefSeq"/>
        </authorList>
    </citation>
    <scope>IDENTIFICATION</scope>
    <source>
        <tissue evidence="6">Whole plant</tissue>
    </source>
</reference>
<accession>A0A6P4D182</accession>
<dbReference type="Pfam" id="PF00665">
    <property type="entry name" value="rve"/>
    <property type="match status" value="1"/>
</dbReference>
<dbReference type="GO" id="GO:0003676">
    <property type="term" value="F:nucleic acid binding"/>
    <property type="evidence" value="ECO:0007669"/>
    <property type="project" value="InterPro"/>
</dbReference>
<feature type="domain" description="RNase H type-1" evidence="3">
    <location>
        <begin position="1134"/>
        <end position="1263"/>
    </location>
</feature>
<evidence type="ECO:0000256" key="2">
    <source>
        <dbReference type="SAM" id="MobiDB-lite"/>
    </source>
</evidence>
<dbReference type="PANTHER" id="PTHR48475:SF2">
    <property type="entry name" value="RIBONUCLEASE H"/>
    <property type="match status" value="1"/>
</dbReference>
<dbReference type="GO" id="GO:0006310">
    <property type="term" value="P:DNA recombination"/>
    <property type="evidence" value="ECO:0007669"/>
    <property type="project" value="UniProtKB-KW"/>
</dbReference>
<dbReference type="CDD" id="cd01647">
    <property type="entry name" value="RT_LTR"/>
    <property type="match status" value="1"/>
</dbReference>
<dbReference type="Pfam" id="PF00078">
    <property type="entry name" value="RVT_1"/>
    <property type="match status" value="1"/>
</dbReference>
<dbReference type="PANTHER" id="PTHR48475">
    <property type="entry name" value="RIBONUCLEASE H"/>
    <property type="match status" value="1"/>
</dbReference>
<dbReference type="Pfam" id="PF17919">
    <property type="entry name" value="RT_RNaseH_2"/>
    <property type="match status" value="1"/>
</dbReference>
<dbReference type="Gene3D" id="3.30.70.270">
    <property type="match status" value="2"/>
</dbReference>
<gene>
    <name evidence="6" type="primary">LOC107484683</name>
</gene>
<dbReference type="Gene3D" id="3.30.420.10">
    <property type="entry name" value="Ribonuclease H-like superfamily/Ribonuclease H"/>
    <property type="match status" value="2"/>
</dbReference>
<dbReference type="SUPFAM" id="SSF56672">
    <property type="entry name" value="DNA/RNA polymerases"/>
    <property type="match status" value="1"/>
</dbReference>
<proteinExistence type="predicted"/>
<dbReference type="CDD" id="cd00303">
    <property type="entry name" value="retropepsin_like"/>
    <property type="match status" value="1"/>
</dbReference>
<dbReference type="Gene3D" id="2.40.70.10">
    <property type="entry name" value="Acid Proteases"/>
    <property type="match status" value="1"/>
</dbReference>
<dbReference type="Gene3D" id="1.10.340.70">
    <property type="match status" value="1"/>
</dbReference>
<feature type="compositionally biased region" description="Basic and acidic residues" evidence="2">
    <location>
        <begin position="630"/>
        <end position="641"/>
    </location>
</feature>
<sequence length="1706" mass="193269">MADKENPQLSQDDLLAQIAELQAEVRRIAELSTQNNGENSKGSAHSATDPLNIAPPKEKLTLDNPFSEEITNYQMPKNFTLPTALEPYKGFGDPRAHIKKFQSMMFFNGPKNEPVLCRAFPTYLDGAALLWFSKLPEGSISSFEDLARSFIDYFAASRIYVHGSDYLGTIKQGQHESLKDYMTRFADATMEIQDLDPAVHLHALKAGLRPGKFRETIAITKPKTLEEFRERAAGQMEIEELREAQKSDKQPHRRDEERTFRSPGNRDTKKPPKPASKYNTYTRFNTRRENIIRKILNAKIIKPPARAGNYQDQRFVDKTKHCAFHRKFGHTTDDCIVAKDLLERLARQGLLDKYIETRKGKGGNSDRAEHKQATADDKKERITPDPPRGVINHISEGFASGGETSSARKRSYRAMLAIEGTIQPKKDKGPDVTISFNQTDFKSASPNLDDPVVISIQVGDLLVRKTLLDPGSSADVLFYSTFTKMKLSEKLIQPSSGELIGFSGERVPIMGHIWLKTTMGEIPMAKSIDIQYLIVNCYSPYNIILGRPALNTFRAVVSTLHLCVKFPMQENKIATVYADHQEARQCYNAGLKPVQTKQEARPQVQAIQTSASTATLADLDPREPASLADLDPREDLGERPRPMDNLQQVTLTTDANQYTYVGEALEGADRARLIHTLRQNADLFAWTPEDMPGINPKVICHKLAIDKTARPVAQKKRNLGEEKKQAALEETKKLLNAGFIREIRFTTWLSNVVMVRKNSGKWRMCVDFTNLNKACPKDAYPLPCIDKLVDNASGFKALSFMDAYSGYNQILMHPEDQSKTAFITEHGNFCYKVMPFGLKNAGATYQRLMDKVFQHQIGRNMEVYVDDMVAKTPMQGSHCDDLSEIFKQLRAYNMRLNPDKCAFGVQGGKFLEFMLTSRGIEANPEKCKAVLNMASPKTIKEVQQLAGRIAALSRFLPAVANRSYHFFQTFSKGKKFNWTDECENAFTELKQHLTSPPILQKPETGNPLCLYLSVSNHAISSVLVTETGKKQNPVYFISRVLQPTETRYPKIEQLALALITTARRLRHYFQSHTIIVRTDQPLRQILTRPELAGRLIKWSVELSEFDIRYESRKALKSQVLADFISEMTNDTYNTEVRWTIHVDGASNKEGSGAGILLKEGDRVVAEKSLQFRFNASNNQSEYEALLAGLKLALQLQIPRITAYCDSSLVVHQIKGEFQVKDPLLEKYWLITKDLISKFKEFDIIHVNREHNTRADVLSKLATTRQTENTSALSQLTLDKPSFEQDTILSITQIPDWRTPFFNYINTGIIPNDEPNLPLFRRRASFYTVLGNTLYRRGHSQPLLKCISNKEAEEVMAETHEGVCGNHIGGRALAAKILRTGYYWPTIKRDCISKVKACDNCQKHATLSETPAEELHTIEVSWPFDRWGLDILGPFSKAPGQVKFLLVSIDYFSKWIEAQPLAHITAEKVRSFLWKNIICRYGIPREIISDNGRQFTDHKLAAFLTNFNIKHHFSSVEHPQTNGQVESANRIILQGLKKKLGDAKGEWADLIPEVLWSYNTSIQSATGETPFKLVYGAEALIPVEVSVPTLRTELYDQMSNLQARTTELDLIEEERDISAIKQRARKQYLEQRHNGKVLPRSFNNGDLVLRRTEEARKPPRHGKLAANWEGPFRILHNLGKGAYKLETLQGDQLPGTWNVSSLRRYQS</sequence>
<dbReference type="GO" id="GO:0015074">
    <property type="term" value="P:DNA integration"/>
    <property type="evidence" value="ECO:0007669"/>
    <property type="project" value="InterPro"/>
</dbReference>
<dbReference type="Pfam" id="PF13456">
    <property type="entry name" value="RVT_3"/>
    <property type="match status" value="1"/>
</dbReference>
<dbReference type="GeneID" id="107484683"/>
<dbReference type="InterPro" id="IPR043128">
    <property type="entry name" value="Rev_trsase/Diguanyl_cyclase"/>
</dbReference>
<dbReference type="OrthoDB" id="1421128at2759"/>
<keyword evidence="5" id="KW-1185">Reference proteome</keyword>
<dbReference type="Pfam" id="PF17921">
    <property type="entry name" value="Integrase_H2C2"/>
    <property type="match status" value="1"/>
</dbReference>
<dbReference type="InterPro" id="IPR000477">
    <property type="entry name" value="RT_dom"/>
</dbReference>
<dbReference type="InterPro" id="IPR036397">
    <property type="entry name" value="RNaseH_sf"/>
</dbReference>
<feature type="region of interest" description="Disordered" evidence="2">
    <location>
        <begin position="357"/>
        <end position="406"/>
    </location>
</feature>
<evidence type="ECO:0000256" key="1">
    <source>
        <dbReference type="ARBA" id="ARBA00023172"/>
    </source>
</evidence>
<dbReference type="CDD" id="cd09274">
    <property type="entry name" value="RNase_HI_RT_Ty3"/>
    <property type="match status" value="1"/>
</dbReference>
<organism evidence="5 6">
    <name type="scientific">Arachis duranensis</name>
    <name type="common">Wild peanut</name>
    <dbReference type="NCBI Taxonomy" id="130453"/>
    <lineage>
        <taxon>Eukaryota</taxon>
        <taxon>Viridiplantae</taxon>
        <taxon>Streptophyta</taxon>
        <taxon>Embryophyta</taxon>
        <taxon>Tracheophyta</taxon>
        <taxon>Spermatophyta</taxon>
        <taxon>Magnoliopsida</taxon>
        <taxon>eudicotyledons</taxon>
        <taxon>Gunneridae</taxon>
        <taxon>Pentapetalae</taxon>
        <taxon>rosids</taxon>
        <taxon>fabids</taxon>
        <taxon>Fabales</taxon>
        <taxon>Fabaceae</taxon>
        <taxon>Papilionoideae</taxon>
        <taxon>50 kb inversion clade</taxon>
        <taxon>dalbergioids sensu lato</taxon>
        <taxon>Dalbergieae</taxon>
        <taxon>Pterocarpus clade</taxon>
        <taxon>Arachis</taxon>
    </lineage>
</organism>
<dbReference type="Gene3D" id="3.10.10.10">
    <property type="entry name" value="HIV Type 1 Reverse Transcriptase, subunit A, domain 1"/>
    <property type="match status" value="1"/>
</dbReference>
<dbReference type="InterPro" id="IPR001584">
    <property type="entry name" value="Integrase_cat-core"/>
</dbReference>
<feature type="region of interest" description="Disordered" evidence="2">
    <location>
        <begin position="242"/>
        <end position="279"/>
    </location>
</feature>
<dbReference type="InterPro" id="IPR002156">
    <property type="entry name" value="RNaseH_domain"/>
</dbReference>
<dbReference type="InterPro" id="IPR012337">
    <property type="entry name" value="RNaseH-like_sf"/>
</dbReference>
<name>A0A6P4D182_ARADU</name>
<dbReference type="Proteomes" id="UP000515211">
    <property type="component" value="Chromosome 1"/>
</dbReference>
<evidence type="ECO:0000259" key="3">
    <source>
        <dbReference type="PROSITE" id="PS50879"/>
    </source>
</evidence>
<feature type="compositionally biased region" description="Polar residues" evidence="2">
    <location>
        <begin position="31"/>
        <end position="46"/>
    </location>
</feature>
<dbReference type="InterPro" id="IPR041588">
    <property type="entry name" value="Integrase_H2C2"/>
</dbReference>
<feature type="region of interest" description="Disordered" evidence="2">
    <location>
        <begin position="618"/>
        <end position="641"/>
    </location>
</feature>
<keyword evidence="1" id="KW-0233">DNA recombination</keyword>
<dbReference type="GO" id="GO:0004523">
    <property type="term" value="F:RNA-DNA hybrid ribonuclease activity"/>
    <property type="evidence" value="ECO:0007669"/>
    <property type="project" value="InterPro"/>
</dbReference>
<dbReference type="InterPro" id="IPR041577">
    <property type="entry name" value="RT_RNaseH_2"/>
</dbReference>
<feature type="region of interest" description="Disordered" evidence="2">
    <location>
        <begin position="31"/>
        <end position="56"/>
    </location>
</feature>
<dbReference type="InterPro" id="IPR021109">
    <property type="entry name" value="Peptidase_aspartic_dom_sf"/>
</dbReference>